<accession>A0A0G0MPW1</accession>
<comment type="caution">
    <text evidence="2">The sequence shown here is derived from an EMBL/GenBank/DDBJ whole genome shotgun (WGS) entry which is preliminary data.</text>
</comment>
<organism evidence="2 3">
    <name type="scientific">Candidatus Daviesbacteria bacterium GW2011_GWA2_38_24</name>
    <dbReference type="NCBI Taxonomy" id="1618422"/>
    <lineage>
        <taxon>Bacteria</taxon>
        <taxon>Candidatus Daviesiibacteriota</taxon>
    </lineage>
</organism>
<dbReference type="Gene3D" id="3.10.180.10">
    <property type="entry name" value="2,3-Dihydroxybiphenyl 1,2-Dioxygenase, domain 1"/>
    <property type="match status" value="1"/>
</dbReference>
<dbReference type="AlphaFoldDB" id="A0A0G0MPW1"/>
<evidence type="ECO:0000313" key="3">
    <source>
        <dbReference type="Proteomes" id="UP000034235"/>
    </source>
</evidence>
<dbReference type="SUPFAM" id="SSF54593">
    <property type="entry name" value="Glyoxalase/Bleomycin resistance protein/Dihydroxybiphenyl dioxygenase"/>
    <property type="match status" value="1"/>
</dbReference>
<dbReference type="Pfam" id="PF06983">
    <property type="entry name" value="3-dmu-9_3-mt"/>
    <property type="match status" value="1"/>
</dbReference>
<dbReference type="InterPro" id="IPR029068">
    <property type="entry name" value="Glyas_Bleomycin-R_OHBP_Dase"/>
</dbReference>
<reference evidence="2 3" key="1">
    <citation type="journal article" date="2015" name="Nature">
        <title>rRNA introns, odd ribosomes, and small enigmatic genomes across a large radiation of phyla.</title>
        <authorList>
            <person name="Brown C.T."/>
            <person name="Hug L.A."/>
            <person name="Thomas B.C."/>
            <person name="Sharon I."/>
            <person name="Castelle C.J."/>
            <person name="Singh A."/>
            <person name="Wilkins M.J."/>
            <person name="Williams K.H."/>
            <person name="Banfield J.F."/>
        </authorList>
    </citation>
    <scope>NUCLEOTIDE SEQUENCE [LARGE SCALE GENOMIC DNA]</scope>
</reference>
<dbReference type="EMBL" id="LBUP01000002">
    <property type="protein sequence ID" value="KKQ66981.1"/>
    <property type="molecule type" value="Genomic_DNA"/>
</dbReference>
<gene>
    <name evidence="2" type="ORF">US86_C0002G0098</name>
</gene>
<dbReference type="Proteomes" id="UP000034235">
    <property type="component" value="Unassembled WGS sequence"/>
</dbReference>
<dbReference type="InterPro" id="IPR028973">
    <property type="entry name" value="PhnB-like"/>
</dbReference>
<dbReference type="PANTHER" id="PTHR33990:SF1">
    <property type="entry name" value="PROTEIN YJDN"/>
    <property type="match status" value="1"/>
</dbReference>
<name>A0A0G0MPW1_9BACT</name>
<dbReference type="PANTHER" id="PTHR33990">
    <property type="entry name" value="PROTEIN YJDN-RELATED"/>
    <property type="match status" value="1"/>
</dbReference>
<proteinExistence type="predicted"/>
<feature type="domain" description="PhnB-like" evidence="1">
    <location>
        <begin position="4"/>
        <end position="132"/>
    </location>
</feature>
<evidence type="ECO:0000259" key="1">
    <source>
        <dbReference type="Pfam" id="PF06983"/>
    </source>
</evidence>
<evidence type="ECO:0000313" key="2">
    <source>
        <dbReference type="EMBL" id="KKQ66981.1"/>
    </source>
</evidence>
<sequence length="136" mass="15441">MAQLRPYLHFDGTAREAMNFYKEILGGELELQTVGETPWASEMPNIDKIPKERIMHSTLTKDGWVLMASDMMMPESFTKGDTVSICLVCESKEEIEDLYNKLSAGGDVFMKLEETPFGTFAMVTDKFGTEWMLQLP</sequence>
<protein>
    <recommendedName>
        <fullName evidence="1">PhnB-like domain-containing protein</fullName>
    </recommendedName>
</protein>
<dbReference type="CDD" id="cd06588">
    <property type="entry name" value="PhnB_like"/>
    <property type="match status" value="1"/>
</dbReference>